<sequence length="293" mass="32456">MGGWKNKLVYQSGRKVLVQSVLNAIPTYLLTVLKPPKGFLNDVDKAQRKFLWAGDQESLGGKCYVGSGMSGQARKKTWIGTPPPCDDTDRALFAAATKVSVGDGRKAKFWESNWIGDQPLKYLAPNLFKHSKRKNRSVLEAITNDAWIEDIRGGVTIQLLQEYICVWEVLHNAGEVIHEGAEDTILWRWSASGLYTAKSAYVMQFMGKTFSDSAELVWKLGHQGNTNSSRGCWHKIEYGRQIVCNAGAGQITISANSVSEISKRYSTSSWSAPSCSRYGGTLVANSDRNVSYM</sequence>
<proteinExistence type="predicted"/>
<evidence type="ECO:0000313" key="2">
    <source>
        <dbReference type="Proteomes" id="UP000000763"/>
    </source>
</evidence>
<reference evidence="2" key="2">
    <citation type="journal article" date="2008" name="Nucleic Acids Res.">
        <title>The rice annotation project database (RAP-DB): 2008 update.</title>
        <authorList>
            <consortium name="The rice annotation project (RAP)"/>
        </authorList>
    </citation>
    <scope>GENOME REANNOTATION</scope>
    <source>
        <strain evidence="2">cv. Nipponbare</strain>
    </source>
</reference>
<reference evidence="1 2" key="1">
    <citation type="journal article" date="2005" name="Nature">
        <title>The map-based sequence of the rice genome.</title>
        <authorList>
            <consortium name="International rice genome sequencing project (IRGSP)"/>
            <person name="Matsumoto T."/>
            <person name="Wu J."/>
            <person name="Kanamori H."/>
            <person name="Katayose Y."/>
            <person name="Fujisawa M."/>
            <person name="Namiki N."/>
            <person name="Mizuno H."/>
            <person name="Yamamoto K."/>
            <person name="Antonio B.A."/>
            <person name="Baba T."/>
            <person name="Sakata K."/>
            <person name="Nagamura Y."/>
            <person name="Aoki H."/>
            <person name="Arikawa K."/>
            <person name="Arita K."/>
            <person name="Bito T."/>
            <person name="Chiden Y."/>
            <person name="Fujitsuka N."/>
            <person name="Fukunaka R."/>
            <person name="Hamada M."/>
            <person name="Harada C."/>
            <person name="Hayashi A."/>
            <person name="Hijishita S."/>
            <person name="Honda M."/>
            <person name="Hosokawa S."/>
            <person name="Ichikawa Y."/>
            <person name="Idonuma A."/>
            <person name="Iijima M."/>
            <person name="Ikeda M."/>
            <person name="Ikeno M."/>
            <person name="Ito K."/>
            <person name="Ito S."/>
            <person name="Ito T."/>
            <person name="Ito Y."/>
            <person name="Ito Y."/>
            <person name="Iwabuchi A."/>
            <person name="Kamiya K."/>
            <person name="Karasawa W."/>
            <person name="Kurita K."/>
            <person name="Katagiri S."/>
            <person name="Kikuta A."/>
            <person name="Kobayashi H."/>
            <person name="Kobayashi N."/>
            <person name="Machita K."/>
            <person name="Maehara T."/>
            <person name="Masukawa M."/>
            <person name="Mizubayashi T."/>
            <person name="Mukai Y."/>
            <person name="Nagasaki H."/>
            <person name="Nagata Y."/>
            <person name="Naito S."/>
            <person name="Nakashima M."/>
            <person name="Nakama Y."/>
            <person name="Nakamichi Y."/>
            <person name="Nakamura M."/>
            <person name="Meguro A."/>
            <person name="Negishi M."/>
            <person name="Ohta I."/>
            <person name="Ohta T."/>
            <person name="Okamoto M."/>
            <person name="Ono N."/>
            <person name="Saji S."/>
            <person name="Sakaguchi M."/>
            <person name="Sakai K."/>
            <person name="Shibata M."/>
            <person name="Shimokawa T."/>
            <person name="Song J."/>
            <person name="Takazaki Y."/>
            <person name="Terasawa K."/>
            <person name="Tsugane M."/>
            <person name="Tsuji K."/>
            <person name="Ueda S."/>
            <person name="Waki K."/>
            <person name="Yamagata H."/>
            <person name="Yamamoto M."/>
            <person name="Yamamoto S."/>
            <person name="Yamane H."/>
            <person name="Yoshiki S."/>
            <person name="Yoshihara R."/>
            <person name="Yukawa K."/>
            <person name="Zhong H."/>
            <person name="Yano M."/>
            <person name="Yuan Q."/>
            <person name="Ouyang S."/>
            <person name="Liu J."/>
            <person name="Jones K.M."/>
            <person name="Gansberger K."/>
            <person name="Moffat K."/>
            <person name="Hill J."/>
            <person name="Bera J."/>
            <person name="Fadrosh D."/>
            <person name="Jin S."/>
            <person name="Johri S."/>
            <person name="Kim M."/>
            <person name="Overton L."/>
            <person name="Reardon M."/>
            <person name="Tsitrin T."/>
            <person name="Vuong H."/>
            <person name="Weaver B."/>
            <person name="Ciecko A."/>
            <person name="Tallon L."/>
            <person name="Jackson J."/>
            <person name="Pai G."/>
            <person name="Aken S.V."/>
            <person name="Utterback T."/>
            <person name="Reidmuller S."/>
            <person name="Feldblyum T."/>
            <person name="Hsiao J."/>
            <person name="Zismann V."/>
            <person name="Iobst S."/>
            <person name="de Vazeille A.R."/>
            <person name="Buell C.R."/>
            <person name="Ying K."/>
            <person name="Li Y."/>
            <person name="Lu T."/>
            <person name="Huang Y."/>
            <person name="Zhao Q."/>
            <person name="Feng Q."/>
            <person name="Zhang L."/>
            <person name="Zhu J."/>
            <person name="Weng Q."/>
            <person name="Mu J."/>
            <person name="Lu Y."/>
            <person name="Fan D."/>
            <person name="Liu Y."/>
            <person name="Guan J."/>
            <person name="Zhang Y."/>
            <person name="Yu S."/>
            <person name="Liu X."/>
            <person name="Zhang Y."/>
            <person name="Hong G."/>
            <person name="Han B."/>
            <person name="Choisne N."/>
            <person name="Demange N."/>
            <person name="Orjeda G."/>
            <person name="Samain S."/>
            <person name="Cattolico L."/>
            <person name="Pelletier E."/>
            <person name="Couloux A."/>
            <person name="Segurens B."/>
            <person name="Wincker P."/>
            <person name="D'Hont A."/>
            <person name="Scarpelli C."/>
            <person name="Weissenbach J."/>
            <person name="Salanoubat M."/>
            <person name="Quetier F."/>
            <person name="Yu Y."/>
            <person name="Kim H.R."/>
            <person name="Rambo T."/>
            <person name="Currie J."/>
            <person name="Collura K."/>
            <person name="Luo M."/>
            <person name="Yang T."/>
            <person name="Ammiraju J.S.S."/>
            <person name="Engler F."/>
            <person name="Soderlund C."/>
            <person name="Wing R.A."/>
            <person name="Palmer L.E."/>
            <person name="de la Bastide M."/>
            <person name="Spiegel L."/>
            <person name="Nascimento L."/>
            <person name="Zutavern T."/>
            <person name="O'Shaughnessy A."/>
            <person name="Dike S."/>
            <person name="Dedhia N."/>
            <person name="Preston R."/>
            <person name="Balija V."/>
            <person name="McCombie W.R."/>
            <person name="Chow T."/>
            <person name="Chen H."/>
            <person name="Chung M."/>
            <person name="Chen C."/>
            <person name="Shaw J."/>
            <person name="Wu H."/>
            <person name="Hsiao K."/>
            <person name="Chao Y."/>
            <person name="Chu M."/>
            <person name="Cheng C."/>
            <person name="Hour A."/>
            <person name="Lee P."/>
            <person name="Lin S."/>
            <person name="Lin Y."/>
            <person name="Liou J."/>
            <person name="Liu S."/>
            <person name="Hsing Y."/>
            <person name="Raghuvanshi S."/>
            <person name="Mohanty A."/>
            <person name="Bharti A.K."/>
            <person name="Gaur A."/>
            <person name="Gupta V."/>
            <person name="Kumar D."/>
            <person name="Ravi V."/>
            <person name="Vij S."/>
            <person name="Kapur A."/>
            <person name="Khurana P."/>
            <person name="Khurana P."/>
            <person name="Khurana J.P."/>
            <person name="Tyagi A.K."/>
            <person name="Gaikwad K."/>
            <person name="Singh A."/>
            <person name="Dalal V."/>
            <person name="Srivastava S."/>
            <person name="Dixit A."/>
            <person name="Pal A.K."/>
            <person name="Ghazi I.A."/>
            <person name="Yadav M."/>
            <person name="Pandit A."/>
            <person name="Bhargava A."/>
            <person name="Sureshbabu K."/>
            <person name="Batra K."/>
            <person name="Sharma T.R."/>
            <person name="Mohapatra T."/>
            <person name="Singh N.K."/>
            <person name="Messing J."/>
            <person name="Nelson A.B."/>
            <person name="Fuks G."/>
            <person name="Kavchok S."/>
            <person name="Keizer G."/>
            <person name="Linton E."/>
            <person name="Llaca V."/>
            <person name="Song R."/>
            <person name="Tanyolac B."/>
            <person name="Young S."/>
            <person name="Ho-Il K."/>
            <person name="Hahn J.H."/>
            <person name="Sangsakoo G."/>
            <person name="Vanavichit A."/>
            <person name="de Mattos Luiz.A.T."/>
            <person name="Zimmer P.D."/>
            <person name="Malone G."/>
            <person name="Dellagostin O."/>
            <person name="de Oliveira A.C."/>
            <person name="Bevan M."/>
            <person name="Bancroft I."/>
            <person name="Minx P."/>
            <person name="Cordum H."/>
            <person name="Wilson R."/>
            <person name="Cheng Z."/>
            <person name="Jin W."/>
            <person name="Jiang J."/>
            <person name="Leong S.A."/>
            <person name="Iwama H."/>
            <person name="Gojobori T."/>
            <person name="Itoh T."/>
            <person name="Niimura Y."/>
            <person name="Fujii Y."/>
            <person name="Habara T."/>
            <person name="Sakai H."/>
            <person name="Sato Y."/>
            <person name="Wilson G."/>
            <person name="Kumar K."/>
            <person name="McCouch S."/>
            <person name="Juretic N."/>
            <person name="Hoen D."/>
            <person name="Wright S."/>
            <person name="Bruskiewich R."/>
            <person name="Bureau T."/>
            <person name="Miyao A."/>
            <person name="Hirochika H."/>
            <person name="Nishikawa T."/>
            <person name="Kadowaki K."/>
            <person name="Sugiura M."/>
            <person name="Burr B."/>
            <person name="Sasaki T."/>
        </authorList>
    </citation>
    <scope>NUCLEOTIDE SEQUENCE [LARGE SCALE GENOMIC DNA]</scope>
    <source>
        <strain evidence="2">cv. Nipponbare</strain>
    </source>
</reference>
<dbReference type="PANTHER" id="PTHR36617:SF8">
    <property type="entry name" value="OS10G0457800 PROTEIN"/>
    <property type="match status" value="1"/>
</dbReference>
<evidence type="ECO:0000313" key="1">
    <source>
        <dbReference type="EMBL" id="BAH91863.1"/>
    </source>
</evidence>
<organism evidence="1 2">
    <name type="scientific">Oryza sativa subsp. japonica</name>
    <name type="common">Rice</name>
    <dbReference type="NCBI Taxonomy" id="39947"/>
    <lineage>
        <taxon>Eukaryota</taxon>
        <taxon>Viridiplantae</taxon>
        <taxon>Streptophyta</taxon>
        <taxon>Embryophyta</taxon>
        <taxon>Tracheophyta</taxon>
        <taxon>Spermatophyta</taxon>
        <taxon>Magnoliopsida</taxon>
        <taxon>Liliopsida</taxon>
        <taxon>Poales</taxon>
        <taxon>Poaceae</taxon>
        <taxon>BOP clade</taxon>
        <taxon>Oryzoideae</taxon>
        <taxon>Oryzeae</taxon>
        <taxon>Oryzinae</taxon>
        <taxon>Oryza</taxon>
        <taxon>Oryza sativa</taxon>
    </lineage>
</organism>
<dbReference type="KEGG" id="dosa:Os02g0709700"/>
<name>C7IYZ3_ORYSJ</name>
<gene>
    <name evidence="1" type="ordered locus">Os02g0709700</name>
</gene>
<accession>C7IYZ3</accession>
<protein>
    <submittedName>
        <fullName evidence="1">Os02g0709700 protein</fullName>
    </submittedName>
</protein>
<dbReference type="EMBL" id="AP008208">
    <property type="protein sequence ID" value="BAH91863.1"/>
    <property type="molecule type" value="Genomic_DNA"/>
</dbReference>
<dbReference type="Proteomes" id="UP000000763">
    <property type="component" value="Chromosome 2"/>
</dbReference>
<dbReference type="AlphaFoldDB" id="C7IYZ3"/>
<dbReference type="PANTHER" id="PTHR36617">
    <property type="entry name" value="PROTEIN, PUTATIVE-RELATED"/>
    <property type="match status" value="1"/>
</dbReference>